<evidence type="ECO:0000313" key="2">
    <source>
        <dbReference type="Proteomes" id="UP000324222"/>
    </source>
</evidence>
<dbReference type="Proteomes" id="UP000324222">
    <property type="component" value="Unassembled WGS sequence"/>
</dbReference>
<name>A0A5B7DB88_PORTR</name>
<keyword evidence="2" id="KW-1185">Reference proteome</keyword>
<accession>A0A5B7DB88</accession>
<evidence type="ECO:0000313" key="1">
    <source>
        <dbReference type="EMBL" id="MPC18628.1"/>
    </source>
</evidence>
<comment type="caution">
    <text evidence="1">The sequence shown here is derived from an EMBL/GenBank/DDBJ whole genome shotgun (WGS) entry which is preliminary data.</text>
</comment>
<reference evidence="1 2" key="1">
    <citation type="submission" date="2019-05" db="EMBL/GenBank/DDBJ databases">
        <title>Another draft genome of Portunus trituberculatus and its Hox gene families provides insights of decapod evolution.</title>
        <authorList>
            <person name="Jeong J.-H."/>
            <person name="Song I."/>
            <person name="Kim S."/>
            <person name="Choi T."/>
            <person name="Kim D."/>
            <person name="Ryu S."/>
            <person name="Kim W."/>
        </authorList>
    </citation>
    <scope>NUCLEOTIDE SEQUENCE [LARGE SCALE GENOMIC DNA]</scope>
    <source>
        <tissue evidence="1">Muscle</tissue>
    </source>
</reference>
<dbReference type="EMBL" id="VSRR010000697">
    <property type="protein sequence ID" value="MPC18628.1"/>
    <property type="molecule type" value="Genomic_DNA"/>
</dbReference>
<organism evidence="1 2">
    <name type="scientific">Portunus trituberculatus</name>
    <name type="common">Swimming crab</name>
    <name type="synonym">Neptunus trituberculatus</name>
    <dbReference type="NCBI Taxonomy" id="210409"/>
    <lineage>
        <taxon>Eukaryota</taxon>
        <taxon>Metazoa</taxon>
        <taxon>Ecdysozoa</taxon>
        <taxon>Arthropoda</taxon>
        <taxon>Crustacea</taxon>
        <taxon>Multicrustacea</taxon>
        <taxon>Malacostraca</taxon>
        <taxon>Eumalacostraca</taxon>
        <taxon>Eucarida</taxon>
        <taxon>Decapoda</taxon>
        <taxon>Pleocyemata</taxon>
        <taxon>Brachyura</taxon>
        <taxon>Eubrachyura</taxon>
        <taxon>Portunoidea</taxon>
        <taxon>Portunidae</taxon>
        <taxon>Portuninae</taxon>
        <taxon>Portunus</taxon>
    </lineage>
</organism>
<sequence length="61" mass="7039">MAIVRHPGRVCQTDKENQYDVVMPARLILVEAKTCGSEKKQVQKAVVYERRTQVDKLIRDP</sequence>
<dbReference type="AlphaFoldDB" id="A0A5B7DB88"/>
<proteinExistence type="predicted"/>
<protein>
    <submittedName>
        <fullName evidence="1">Uncharacterized protein</fullName>
    </submittedName>
</protein>
<gene>
    <name evidence="1" type="ORF">E2C01_011518</name>
</gene>